<accession>A0A815FJT8</accession>
<evidence type="ECO:0000259" key="7">
    <source>
        <dbReference type="PROSITE" id="PS51987"/>
    </source>
</evidence>
<evidence type="ECO:0000256" key="5">
    <source>
        <dbReference type="PROSITE-ProRule" id="PRU01331"/>
    </source>
</evidence>
<sequence>MSQEKSSSSSKVTGMLTLDELRERVKKEEINQVVASFPDTYGRLLGKRFDADFFLESCVEDGTHCCNYLLSCDMDMDALPDYLNKSKEKLYSDFHLVPDMKSLRLVSWKEKTANVMCDIYDHHALEPFAPRTILRRQIDVASSLSYKIFAASELEYYTYENSYRDARANNYQQSKLKTVGDYRADYHLLQTAREEKYTSLFRQHLKSSGIPVENSKGEFGPNQHELNIKYSEIFTMADRHVIYKQCLKEIADQLDIAVTFMAKPFTDISGSGCHLHISVTNSTDGSNAFVGDENISGTDMKCSSLFKHFLAGWMKYTPDMMVFYAPTINSYKRYMTASFAPTYITWGYDNRTTSFRVVGQDKSLRIECRLPGADCNIYLAFAAALASGLQGIKDKLPLPSMYTGNAYEAKDLPQIPKTLRDAVQLFENSTFARQAFGDNVVNHYAEFYRNEQMVYDKFVTDWERSRYFEQI</sequence>
<dbReference type="GO" id="GO:0004356">
    <property type="term" value="F:glutamine synthetase activity"/>
    <property type="evidence" value="ECO:0007669"/>
    <property type="project" value="InterPro"/>
</dbReference>
<dbReference type="PANTHER" id="PTHR43785">
    <property type="entry name" value="GAMMA-GLUTAMYLPUTRESCINE SYNTHETASE"/>
    <property type="match status" value="1"/>
</dbReference>
<feature type="domain" description="GS catalytic" evidence="7">
    <location>
        <begin position="130"/>
        <end position="471"/>
    </location>
</feature>
<comment type="similarity">
    <text evidence="1 5 6">Belongs to the glutamine synthetase family.</text>
</comment>
<dbReference type="PROSITE" id="PS51987">
    <property type="entry name" value="GS_CATALYTIC"/>
    <property type="match status" value="1"/>
</dbReference>
<dbReference type="SMART" id="SM01230">
    <property type="entry name" value="Gln-synt_C"/>
    <property type="match status" value="1"/>
</dbReference>
<dbReference type="SUPFAM" id="SSF55931">
    <property type="entry name" value="Glutamine synthetase/guanido kinase"/>
    <property type="match status" value="1"/>
</dbReference>
<keyword evidence="3" id="KW-0547">Nucleotide-binding</keyword>
<name>A0A815FJT8_9BILA</name>
<evidence type="ECO:0000256" key="4">
    <source>
        <dbReference type="ARBA" id="ARBA00022840"/>
    </source>
</evidence>
<dbReference type="InterPro" id="IPR036651">
    <property type="entry name" value="Gln_synt_N_sf"/>
</dbReference>
<proteinExistence type="inferred from homology"/>
<dbReference type="GO" id="GO:0005524">
    <property type="term" value="F:ATP binding"/>
    <property type="evidence" value="ECO:0007669"/>
    <property type="project" value="UniProtKB-KW"/>
</dbReference>
<evidence type="ECO:0000313" key="9">
    <source>
        <dbReference type="Proteomes" id="UP000663845"/>
    </source>
</evidence>
<evidence type="ECO:0000256" key="1">
    <source>
        <dbReference type="ARBA" id="ARBA00009897"/>
    </source>
</evidence>
<organism evidence="8 9">
    <name type="scientific">Adineta steineri</name>
    <dbReference type="NCBI Taxonomy" id="433720"/>
    <lineage>
        <taxon>Eukaryota</taxon>
        <taxon>Metazoa</taxon>
        <taxon>Spiralia</taxon>
        <taxon>Gnathifera</taxon>
        <taxon>Rotifera</taxon>
        <taxon>Eurotatoria</taxon>
        <taxon>Bdelloidea</taxon>
        <taxon>Adinetida</taxon>
        <taxon>Adinetidae</taxon>
        <taxon>Adineta</taxon>
    </lineage>
</organism>
<evidence type="ECO:0000256" key="2">
    <source>
        <dbReference type="ARBA" id="ARBA00022598"/>
    </source>
</evidence>
<dbReference type="GO" id="GO:0006576">
    <property type="term" value="P:biogenic amine metabolic process"/>
    <property type="evidence" value="ECO:0007669"/>
    <property type="project" value="UniProtKB-ARBA"/>
</dbReference>
<dbReference type="Proteomes" id="UP000663845">
    <property type="component" value="Unassembled WGS sequence"/>
</dbReference>
<dbReference type="GO" id="GO:0006542">
    <property type="term" value="P:glutamine biosynthetic process"/>
    <property type="evidence" value="ECO:0007669"/>
    <property type="project" value="InterPro"/>
</dbReference>
<gene>
    <name evidence="8" type="ORF">JYZ213_LOCUS33879</name>
</gene>
<dbReference type="Pfam" id="PF00120">
    <property type="entry name" value="Gln-synt_C"/>
    <property type="match status" value="1"/>
</dbReference>
<protein>
    <recommendedName>
        <fullName evidence="7">GS catalytic domain-containing protein</fullName>
    </recommendedName>
</protein>
<dbReference type="SUPFAM" id="SSF54368">
    <property type="entry name" value="Glutamine synthetase, N-terminal domain"/>
    <property type="match status" value="1"/>
</dbReference>
<reference evidence="8" key="1">
    <citation type="submission" date="2021-02" db="EMBL/GenBank/DDBJ databases">
        <authorList>
            <person name="Nowell W R."/>
        </authorList>
    </citation>
    <scope>NUCLEOTIDE SEQUENCE</scope>
</reference>
<dbReference type="FunFam" id="3.30.590.10:FF:000005">
    <property type="entry name" value="Probable glutamine synthetase"/>
    <property type="match status" value="1"/>
</dbReference>
<keyword evidence="4" id="KW-0067">ATP-binding</keyword>
<evidence type="ECO:0000256" key="3">
    <source>
        <dbReference type="ARBA" id="ARBA00022741"/>
    </source>
</evidence>
<evidence type="ECO:0000256" key="6">
    <source>
        <dbReference type="RuleBase" id="RU000384"/>
    </source>
</evidence>
<comment type="caution">
    <text evidence="8">The sequence shown here is derived from an EMBL/GenBank/DDBJ whole genome shotgun (WGS) entry which is preliminary data.</text>
</comment>
<dbReference type="Gene3D" id="3.10.20.70">
    <property type="entry name" value="Glutamine synthetase, N-terminal domain"/>
    <property type="match status" value="1"/>
</dbReference>
<dbReference type="InterPro" id="IPR008146">
    <property type="entry name" value="Gln_synth_cat_dom"/>
</dbReference>
<dbReference type="Gene3D" id="3.30.590.10">
    <property type="entry name" value="Glutamine synthetase/guanido kinase, catalytic domain"/>
    <property type="match status" value="1"/>
</dbReference>
<dbReference type="PANTHER" id="PTHR43785:SF12">
    <property type="entry name" value="TYPE-1 GLUTAMINE SYNTHETASE 2"/>
    <property type="match status" value="1"/>
</dbReference>
<evidence type="ECO:0000313" key="8">
    <source>
        <dbReference type="EMBL" id="CAF1329689.1"/>
    </source>
</evidence>
<dbReference type="EMBL" id="CAJNOG010000661">
    <property type="protein sequence ID" value="CAF1329689.1"/>
    <property type="molecule type" value="Genomic_DNA"/>
</dbReference>
<dbReference type="AlphaFoldDB" id="A0A815FJT8"/>
<dbReference type="InterPro" id="IPR014746">
    <property type="entry name" value="Gln_synth/guanido_kin_cat_dom"/>
</dbReference>
<keyword evidence="2" id="KW-0436">Ligase</keyword>